<accession>A0ABX8Z7Z8</accession>
<dbReference type="Proteomes" id="UP000825679">
    <property type="component" value="Chromosome"/>
</dbReference>
<organism evidence="1 2">
    <name type="scientific">Deefgea tanakiae</name>
    <dbReference type="NCBI Taxonomy" id="2865840"/>
    <lineage>
        <taxon>Bacteria</taxon>
        <taxon>Pseudomonadati</taxon>
        <taxon>Pseudomonadota</taxon>
        <taxon>Betaproteobacteria</taxon>
        <taxon>Neisseriales</taxon>
        <taxon>Chitinibacteraceae</taxon>
        <taxon>Deefgea</taxon>
    </lineage>
</organism>
<gene>
    <name evidence="1" type="ORF">K4H28_14495</name>
</gene>
<dbReference type="EMBL" id="CP081150">
    <property type="protein sequence ID" value="QZA77474.1"/>
    <property type="molecule type" value="Genomic_DNA"/>
</dbReference>
<protein>
    <submittedName>
        <fullName evidence="1">Uncharacterized protein</fullName>
    </submittedName>
</protein>
<sequence>MHIISAEQCETALSKYYRELSKIPYEAWDEWKASSVAQRMAHKSVRAMNVWNNMVGLAEDRFADQALGNTDWVKLGHQNGLLLEGKFFVRLKKGDTQLKSKNYPTQSALKFHDQETDLFGGLCRLELIYVLDKHEMNVDQVALVQRHKGQVVFVRDLSNLDDDIQMPVANVQPLRPPPSTTTAAHIIKFNKSETNDDQVAEQNGTGGNS</sequence>
<dbReference type="RefSeq" id="WP_221005855.1">
    <property type="nucleotide sequence ID" value="NZ_CP081150.1"/>
</dbReference>
<evidence type="ECO:0000313" key="1">
    <source>
        <dbReference type="EMBL" id="QZA77474.1"/>
    </source>
</evidence>
<evidence type="ECO:0000313" key="2">
    <source>
        <dbReference type="Proteomes" id="UP000825679"/>
    </source>
</evidence>
<reference evidence="1 2" key="1">
    <citation type="submission" date="2021-08" db="EMBL/GenBank/DDBJ databases">
        <title>complete genome sequencing of Deefgea sp. D25.</title>
        <authorList>
            <person name="Bae J.-W."/>
            <person name="Gim D.-H."/>
        </authorList>
    </citation>
    <scope>NUCLEOTIDE SEQUENCE [LARGE SCALE GENOMIC DNA]</scope>
    <source>
        <strain evidence="1 2">D25</strain>
    </source>
</reference>
<name>A0ABX8Z7Z8_9NEIS</name>
<keyword evidence="2" id="KW-1185">Reference proteome</keyword>
<proteinExistence type="predicted"/>